<dbReference type="EMBL" id="PVBS01000002">
    <property type="protein sequence ID" value="PRD54697.1"/>
    <property type="molecule type" value="Genomic_DNA"/>
</dbReference>
<organism evidence="1 2">
    <name type="scientific">Sphingobacterium gobiense</name>
    <dbReference type="NCBI Taxonomy" id="1382456"/>
    <lineage>
        <taxon>Bacteria</taxon>
        <taxon>Pseudomonadati</taxon>
        <taxon>Bacteroidota</taxon>
        <taxon>Sphingobacteriia</taxon>
        <taxon>Sphingobacteriales</taxon>
        <taxon>Sphingobacteriaceae</taxon>
        <taxon>Sphingobacterium</taxon>
    </lineage>
</organism>
<accession>A0A2S9JNF9</accession>
<gene>
    <name evidence="1" type="ORF">C5749_14790</name>
</gene>
<evidence type="ECO:0000313" key="2">
    <source>
        <dbReference type="Proteomes" id="UP000238642"/>
    </source>
</evidence>
<sequence>MAQQNITRTYTNNYIDDSYKIGTNVELNILSGNLFKDFYGGKRRTDTYEIDNDRAFYKIYYEAFPKKIEGLLNIWVKRQYTGKTDIKDVLDRFYNIYLLDDNEADYIKETVNYQYPSGKISGGYFLSKNDNMITIVIEVSESRSVIPVRVFAYAEITMNKLSVTERVEFAKDFIRRSRVGAL</sequence>
<comment type="caution">
    <text evidence="1">The sequence shown here is derived from an EMBL/GenBank/DDBJ whole genome shotgun (WGS) entry which is preliminary data.</text>
</comment>
<protein>
    <submittedName>
        <fullName evidence="1">Uncharacterized protein</fullName>
    </submittedName>
</protein>
<dbReference type="Proteomes" id="UP000238642">
    <property type="component" value="Unassembled WGS sequence"/>
</dbReference>
<evidence type="ECO:0000313" key="1">
    <source>
        <dbReference type="EMBL" id="PRD54697.1"/>
    </source>
</evidence>
<dbReference type="AlphaFoldDB" id="A0A2S9JNF9"/>
<keyword evidence="2" id="KW-1185">Reference proteome</keyword>
<reference evidence="1 2" key="1">
    <citation type="submission" date="2018-02" db="EMBL/GenBank/DDBJ databases">
        <title>The draft genome of Sphingobacterium gobiense H7.</title>
        <authorList>
            <person name="Li L."/>
            <person name="Liu L."/>
            <person name="Zhang X."/>
            <person name="Wang T."/>
            <person name="Liang L."/>
        </authorList>
    </citation>
    <scope>NUCLEOTIDE SEQUENCE [LARGE SCALE GENOMIC DNA]</scope>
    <source>
        <strain evidence="1 2">ACCC 05757</strain>
    </source>
</reference>
<proteinExistence type="predicted"/>
<name>A0A2S9JNF9_9SPHI</name>